<protein>
    <submittedName>
        <fullName evidence="1">Uncharacterized protein</fullName>
    </submittedName>
</protein>
<reference evidence="1" key="1">
    <citation type="journal article" date="2014" name="Front. Microbiol.">
        <title>High frequency of phylogenetically diverse reductive dehalogenase-homologous genes in deep subseafloor sedimentary metagenomes.</title>
        <authorList>
            <person name="Kawai M."/>
            <person name="Futagami T."/>
            <person name="Toyoda A."/>
            <person name="Takaki Y."/>
            <person name="Nishi S."/>
            <person name="Hori S."/>
            <person name="Arai W."/>
            <person name="Tsubouchi T."/>
            <person name="Morono Y."/>
            <person name="Uchiyama I."/>
            <person name="Ito T."/>
            <person name="Fujiyama A."/>
            <person name="Inagaki F."/>
            <person name="Takami H."/>
        </authorList>
    </citation>
    <scope>NUCLEOTIDE SEQUENCE</scope>
    <source>
        <strain evidence="1">Expedition CK06-06</strain>
    </source>
</reference>
<dbReference type="EMBL" id="BARU01000253">
    <property type="protein sequence ID" value="GAH29520.1"/>
    <property type="molecule type" value="Genomic_DNA"/>
</dbReference>
<dbReference type="AlphaFoldDB" id="X1FAF9"/>
<evidence type="ECO:0000313" key="1">
    <source>
        <dbReference type="EMBL" id="GAH29520.1"/>
    </source>
</evidence>
<proteinExistence type="predicted"/>
<gene>
    <name evidence="1" type="ORF">S03H2_00969</name>
</gene>
<sequence length="47" mass="5503">MSEGSHHEYIRVGQRIVGYMRVTNSGHIISIWINEPYNKLFLPENSE</sequence>
<accession>X1FAF9</accession>
<organism evidence="1">
    <name type="scientific">marine sediment metagenome</name>
    <dbReference type="NCBI Taxonomy" id="412755"/>
    <lineage>
        <taxon>unclassified sequences</taxon>
        <taxon>metagenomes</taxon>
        <taxon>ecological metagenomes</taxon>
    </lineage>
</organism>
<comment type="caution">
    <text evidence="1">The sequence shown here is derived from an EMBL/GenBank/DDBJ whole genome shotgun (WGS) entry which is preliminary data.</text>
</comment>
<name>X1FAF9_9ZZZZ</name>